<proteinExistence type="predicted"/>
<evidence type="ECO:0000256" key="5">
    <source>
        <dbReference type="SAM" id="Coils"/>
    </source>
</evidence>
<feature type="domain" description="Integral membrane bound transporter" evidence="7">
    <location>
        <begin position="48"/>
        <end position="168"/>
    </location>
</feature>
<dbReference type="EMBL" id="VFPU01000001">
    <property type="protein sequence ID" value="TQM96443.1"/>
    <property type="molecule type" value="Genomic_DNA"/>
</dbReference>
<reference evidence="8 9" key="1">
    <citation type="submission" date="2019-06" db="EMBL/GenBank/DDBJ databases">
        <title>Sequencing the genomes of 1000 actinobacteria strains.</title>
        <authorList>
            <person name="Klenk H.-P."/>
        </authorList>
    </citation>
    <scope>NUCLEOTIDE SEQUENCE [LARGE SCALE GENOMIC DNA]</scope>
    <source>
        <strain evidence="8 9">DSM 12362</strain>
    </source>
</reference>
<feature type="coiled-coil region" evidence="5">
    <location>
        <begin position="183"/>
        <end position="239"/>
    </location>
</feature>
<organism evidence="8 9">
    <name type="scientific">Ornithinimicrobium humiphilum</name>
    <dbReference type="NCBI Taxonomy" id="125288"/>
    <lineage>
        <taxon>Bacteria</taxon>
        <taxon>Bacillati</taxon>
        <taxon>Actinomycetota</taxon>
        <taxon>Actinomycetes</taxon>
        <taxon>Micrococcales</taxon>
        <taxon>Ornithinimicrobiaceae</taxon>
        <taxon>Ornithinimicrobium</taxon>
    </lineage>
</organism>
<evidence type="ECO:0000256" key="4">
    <source>
        <dbReference type="ARBA" id="ARBA00023136"/>
    </source>
</evidence>
<dbReference type="GO" id="GO:0016020">
    <property type="term" value="C:membrane"/>
    <property type="evidence" value="ECO:0007669"/>
    <property type="project" value="UniProtKB-SubCell"/>
</dbReference>
<dbReference type="Proteomes" id="UP000315133">
    <property type="component" value="Unassembled WGS sequence"/>
</dbReference>
<feature type="transmembrane region" description="Helical" evidence="6">
    <location>
        <begin position="35"/>
        <end position="56"/>
    </location>
</feature>
<gene>
    <name evidence="8" type="ORF">FB476_1311</name>
</gene>
<accession>A0A543KMY0</accession>
<keyword evidence="5" id="KW-0175">Coiled coil</keyword>
<dbReference type="InterPro" id="IPR049453">
    <property type="entry name" value="Memb_transporter_dom"/>
</dbReference>
<keyword evidence="2 6" id="KW-0812">Transmembrane</keyword>
<keyword evidence="3 6" id="KW-1133">Transmembrane helix</keyword>
<evidence type="ECO:0000259" key="7">
    <source>
        <dbReference type="Pfam" id="PF13515"/>
    </source>
</evidence>
<feature type="transmembrane region" description="Helical" evidence="6">
    <location>
        <begin position="102"/>
        <end position="125"/>
    </location>
</feature>
<protein>
    <submittedName>
        <fullName evidence="8">Uncharacterized membrane protein YgaE (UPF0421/DUF939 family)</fullName>
    </submittedName>
</protein>
<evidence type="ECO:0000313" key="8">
    <source>
        <dbReference type="EMBL" id="TQM96443.1"/>
    </source>
</evidence>
<dbReference type="AlphaFoldDB" id="A0A543KMY0"/>
<keyword evidence="4 6" id="KW-0472">Membrane</keyword>
<evidence type="ECO:0000256" key="6">
    <source>
        <dbReference type="SAM" id="Phobius"/>
    </source>
</evidence>
<sequence length="393" mass="41922">MQPDPDVRRDPALWMRRVRPRTRAIRALRRVRRNLPHLLLAASAAGLAYLIASLVFPSADAVFAPIAAVVSVGLSAGQRLVRAAEITTGVVLGLLLADTLTRLIGAGPWQLALAVLLGMSAAVALRASSLMANQAAVTGVFVMVLVPLQNTPPHVRLIDAVIGGLVAITLNALFAPDPHRVALTTAEQLLERLATAYRDLARALDESDLKTARRVLSDLEQLETAGRDLETAINATRERITLAPSKTRLVQRRRLRAMEQLAVRAGIMVTSARSSSRAAATLARHGGETDESLVTAVDQVSQALRVLRDWVRGTVRMNTAREEVLRAAVTASKALRKGSPAEQALAWQVRSASVDMLRVLGLTYTAAVKALEDAAGRADTLPPEPGGPGNAPA</sequence>
<name>A0A543KMY0_9MICO</name>
<dbReference type="Pfam" id="PF13515">
    <property type="entry name" value="FUSC_2"/>
    <property type="match status" value="1"/>
</dbReference>
<comment type="subcellular location">
    <subcellularLocation>
        <location evidence="1">Membrane</location>
        <topology evidence="1">Multi-pass membrane protein</topology>
    </subcellularLocation>
</comment>
<evidence type="ECO:0000313" key="9">
    <source>
        <dbReference type="Proteomes" id="UP000315133"/>
    </source>
</evidence>
<comment type="caution">
    <text evidence="8">The sequence shown here is derived from an EMBL/GenBank/DDBJ whole genome shotgun (WGS) entry which is preliminary data.</text>
</comment>
<evidence type="ECO:0000256" key="3">
    <source>
        <dbReference type="ARBA" id="ARBA00022989"/>
    </source>
</evidence>
<evidence type="ECO:0000256" key="2">
    <source>
        <dbReference type="ARBA" id="ARBA00022692"/>
    </source>
</evidence>
<dbReference type="RefSeq" id="WP_170233553.1">
    <property type="nucleotide sequence ID" value="NZ_BAAAIL010000003.1"/>
</dbReference>
<feature type="transmembrane region" description="Helical" evidence="6">
    <location>
        <begin position="62"/>
        <end position="81"/>
    </location>
</feature>
<evidence type="ECO:0000256" key="1">
    <source>
        <dbReference type="ARBA" id="ARBA00004141"/>
    </source>
</evidence>
<keyword evidence="9" id="KW-1185">Reference proteome</keyword>